<dbReference type="CDD" id="cd05399">
    <property type="entry name" value="NT_Rel-Spo_like"/>
    <property type="match status" value="1"/>
</dbReference>
<dbReference type="InterPro" id="IPR007685">
    <property type="entry name" value="RelA_SpoT"/>
</dbReference>
<sequence length="395" mass="44827">MYLATSVMLAILLPSLQQPGSRFTTMIHMGTRGQSESETGISRAQAKKLSTRIRNGNMHPDDLQLIQRWRKQCVPLTRDCFALVAECADEISDAVVTYRMKRVPSIKGKIERPNASFNLHTMDDIGGCRLIVKNIEDVPPALSMLQAKLENSSMGKPEMSVKNYIDSPKESGYRSCHLIIRFPDIPGANRIEIQIRTELQHHWATAVEVFDEIYGSSIKSPRGDENDESIISDCKSLLQIASGLFAFEENKPRIPGMNESKSELLEKLTRIERLDEITRQLEAACQDVVVQPSTTIEDGEIHILRFFKDHQLLIVDHFSQQELQHALEQYELFEQHAFSPEPGDDIEPENVNVVLVRAKSMNLQVAYPNYSAQTLVFLERLKHYRKEARGSSHSP</sequence>
<reference evidence="2 3" key="1">
    <citation type="submission" date="2024-01" db="EMBL/GenBank/DDBJ databases">
        <title>Genomic analysis and antimicrobial resistance profiles of Trueperella pyogenes isolated from domestic and wild animals.</title>
        <authorList>
            <person name="Magossi G."/>
            <person name="Gzyl K.E."/>
            <person name="Holman D.B."/>
            <person name="Amat S."/>
        </authorList>
    </citation>
    <scope>NUCLEOTIDE SEQUENCE [LARGE SCALE GENOMIC DNA]</scope>
    <source>
        <strain evidence="2 3">1494</strain>
    </source>
</reference>
<dbReference type="SUPFAM" id="SSF81301">
    <property type="entry name" value="Nucleotidyltransferase"/>
    <property type="match status" value="1"/>
</dbReference>
<feature type="domain" description="RelA/SpoT" evidence="1">
    <location>
        <begin position="98"/>
        <end position="218"/>
    </location>
</feature>
<comment type="caution">
    <text evidence="2">The sequence shown here is derived from an EMBL/GenBank/DDBJ whole genome shotgun (WGS) entry which is preliminary data.</text>
</comment>
<evidence type="ECO:0000259" key="1">
    <source>
        <dbReference type="SMART" id="SM00954"/>
    </source>
</evidence>
<gene>
    <name evidence="2" type="ORF">V3M73_05010</name>
</gene>
<dbReference type="PANTHER" id="PTHR47837">
    <property type="entry name" value="GTP PYROPHOSPHOKINASE YJBM"/>
    <property type="match status" value="1"/>
</dbReference>
<protein>
    <submittedName>
        <fullName evidence="2">RelA/SpoT domain-containing protein</fullName>
    </submittedName>
</protein>
<name>A0ABV3NAY9_9ACTO</name>
<dbReference type="Pfam" id="PF04607">
    <property type="entry name" value="RelA_SpoT"/>
    <property type="match status" value="1"/>
</dbReference>
<accession>A0ABV3NAY9</accession>
<proteinExistence type="predicted"/>
<evidence type="ECO:0000313" key="3">
    <source>
        <dbReference type="Proteomes" id="UP001555100"/>
    </source>
</evidence>
<dbReference type="PANTHER" id="PTHR47837:SF1">
    <property type="entry name" value="GTP PYROPHOSPHOKINASE YJBM"/>
    <property type="match status" value="1"/>
</dbReference>
<dbReference type="EMBL" id="JBAGNM010000003">
    <property type="protein sequence ID" value="MEW6954379.1"/>
    <property type="molecule type" value="Genomic_DNA"/>
</dbReference>
<dbReference type="Proteomes" id="UP001555100">
    <property type="component" value="Unassembled WGS sequence"/>
</dbReference>
<dbReference type="Gene3D" id="3.30.460.10">
    <property type="entry name" value="Beta Polymerase, domain 2"/>
    <property type="match status" value="1"/>
</dbReference>
<keyword evidence="3" id="KW-1185">Reference proteome</keyword>
<dbReference type="InterPro" id="IPR043519">
    <property type="entry name" value="NT_sf"/>
</dbReference>
<dbReference type="RefSeq" id="WP_108252348.1">
    <property type="nucleotide sequence ID" value="NZ_CP028833.1"/>
</dbReference>
<dbReference type="SMART" id="SM00954">
    <property type="entry name" value="RelA_SpoT"/>
    <property type="match status" value="1"/>
</dbReference>
<dbReference type="InterPro" id="IPR052366">
    <property type="entry name" value="GTP_Pyrophosphokinase"/>
</dbReference>
<organism evidence="2 3">
    <name type="scientific">Trueperella pyogenes</name>
    <dbReference type="NCBI Taxonomy" id="1661"/>
    <lineage>
        <taxon>Bacteria</taxon>
        <taxon>Bacillati</taxon>
        <taxon>Actinomycetota</taxon>
        <taxon>Actinomycetes</taxon>
        <taxon>Actinomycetales</taxon>
        <taxon>Actinomycetaceae</taxon>
        <taxon>Trueperella</taxon>
    </lineage>
</organism>
<evidence type="ECO:0000313" key="2">
    <source>
        <dbReference type="EMBL" id="MEW6954379.1"/>
    </source>
</evidence>